<reference evidence="1" key="1">
    <citation type="submission" date="2021-06" db="EMBL/GenBank/DDBJ databases">
        <authorList>
            <person name="Kallberg Y."/>
            <person name="Tangrot J."/>
            <person name="Rosling A."/>
        </authorList>
    </citation>
    <scope>NUCLEOTIDE SEQUENCE</scope>
    <source>
        <strain evidence="1">IL203A</strain>
    </source>
</reference>
<evidence type="ECO:0000313" key="2">
    <source>
        <dbReference type="Proteomes" id="UP000789702"/>
    </source>
</evidence>
<gene>
    <name evidence="1" type="ORF">DHETER_LOCUS5468</name>
</gene>
<protein>
    <submittedName>
        <fullName evidence="1">2163_t:CDS:1</fullName>
    </submittedName>
</protein>
<comment type="caution">
    <text evidence="1">The sequence shown here is derived from an EMBL/GenBank/DDBJ whole genome shotgun (WGS) entry which is preliminary data.</text>
</comment>
<sequence length="376" mass="43179">MSASTPNYMKDYDDIYSIDEEQSRPAESLAHKTKKRKKHDNPSIAWEYFKVETTEKGDFDVCQICKEKNINVKYVHDSSTGNMLSHLWSKHRIDKGHSEEANNNGSIIKAMHQLLDSLILLLKPFYEATNIFSGSSYPTLNLIYPTMRLLIKKFEPSYEQTEEDYAELLFGPIVISQSQLTDNEDSDELDIENEFDILIVSEQLRQPLQPSVTSEELCDLVKAASYLSLQEYWEVPEEVGLIASFLDPRIKNLRFLNNETLKTTIINKVRILCNEEDQTSARPDKSTSILTSEPTTNNDLIAALYSSKEPDDKTHNKNKVDHYLREPIEKMGSRKYLSVPATSVPLERLFSDAGLLITALRNRLHPDMVEQMMFLK</sequence>
<dbReference type="EMBL" id="CAJVPU010006105">
    <property type="protein sequence ID" value="CAG8556756.1"/>
    <property type="molecule type" value="Genomic_DNA"/>
</dbReference>
<name>A0ACA9LXB9_9GLOM</name>
<dbReference type="Proteomes" id="UP000789702">
    <property type="component" value="Unassembled WGS sequence"/>
</dbReference>
<keyword evidence="2" id="KW-1185">Reference proteome</keyword>
<accession>A0ACA9LXB9</accession>
<feature type="non-terminal residue" evidence="1">
    <location>
        <position position="376"/>
    </location>
</feature>
<proteinExistence type="predicted"/>
<evidence type="ECO:0000313" key="1">
    <source>
        <dbReference type="EMBL" id="CAG8556756.1"/>
    </source>
</evidence>
<organism evidence="1 2">
    <name type="scientific">Dentiscutata heterogama</name>
    <dbReference type="NCBI Taxonomy" id="1316150"/>
    <lineage>
        <taxon>Eukaryota</taxon>
        <taxon>Fungi</taxon>
        <taxon>Fungi incertae sedis</taxon>
        <taxon>Mucoromycota</taxon>
        <taxon>Glomeromycotina</taxon>
        <taxon>Glomeromycetes</taxon>
        <taxon>Diversisporales</taxon>
        <taxon>Gigasporaceae</taxon>
        <taxon>Dentiscutata</taxon>
    </lineage>
</organism>